<reference evidence="2" key="1">
    <citation type="submission" date="2022-08" db="EMBL/GenBank/DDBJ databases">
        <title>Complete genome sequence of Mycoplasma cottewii type strain VIS.</title>
        <authorList>
            <person name="Spergser J."/>
        </authorList>
    </citation>
    <scope>NUCLEOTIDE SEQUENCE</scope>
    <source>
        <strain evidence="2">VIS</strain>
    </source>
</reference>
<keyword evidence="1" id="KW-1133">Transmembrane helix</keyword>
<evidence type="ECO:0000256" key="1">
    <source>
        <dbReference type="SAM" id="Phobius"/>
    </source>
</evidence>
<dbReference type="EMBL" id="CP103424">
    <property type="protein sequence ID" value="UWD34751.1"/>
    <property type="molecule type" value="Genomic_DNA"/>
</dbReference>
<dbReference type="Proteomes" id="UP001059819">
    <property type="component" value="Chromosome"/>
</dbReference>
<accession>A0ABY5TYS0</accession>
<protein>
    <submittedName>
        <fullName evidence="2">Uncharacterized protein</fullName>
    </submittedName>
</protein>
<keyword evidence="1" id="KW-0812">Transmembrane</keyword>
<evidence type="ECO:0000313" key="3">
    <source>
        <dbReference type="Proteomes" id="UP001059819"/>
    </source>
</evidence>
<name>A0ABY5TYS0_9MOLU</name>
<feature type="transmembrane region" description="Helical" evidence="1">
    <location>
        <begin position="25"/>
        <end position="51"/>
    </location>
</feature>
<sequence>MLLQPFSFLTAFFTREQYITFLQNYWYILVLAIPMIVWFLLSIIIFAISFIKLWKTTITRLDIKKEVCINQIKNIIKDNKSVTNFYKLEILYKNKKSSSIYINSGFEMWVREYEKKLTRSVVYSKISGKRTDEDFYDMIGSQLFEFIDYFTRRIIFLKNRKLVKFENYSILVNESKQITFDEIGEYLINNYLYHIDKNIRKILPEQE</sequence>
<proteinExistence type="predicted"/>
<evidence type="ECO:0000313" key="2">
    <source>
        <dbReference type="EMBL" id="UWD34751.1"/>
    </source>
</evidence>
<organism evidence="2 3">
    <name type="scientific">Mycoplasma cottewii</name>
    <dbReference type="NCBI Taxonomy" id="51364"/>
    <lineage>
        <taxon>Bacteria</taxon>
        <taxon>Bacillati</taxon>
        <taxon>Mycoplasmatota</taxon>
        <taxon>Mollicutes</taxon>
        <taxon>Mycoplasmataceae</taxon>
        <taxon>Mycoplasma</taxon>
    </lineage>
</organism>
<dbReference type="RefSeq" id="WP_259429939.1">
    <property type="nucleotide sequence ID" value="NZ_CP103424.1"/>
</dbReference>
<keyword evidence="1" id="KW-0472">Membrane</keyword>
<gene>
    <name evidence="2" type="ORF">NX779_02965</name>
</gene>
<keyword evidence="3" id="KW-1185">Reference proteome</keyword>